<dbReference type="RefSeq" id="WP_045930260.1">
    <property type="nucleotide sequence ID" value="NZ_CAXOJJ010000018.1"/>
</dbReference>
<keyword evidence="6 10" id="KW-0732">Signal</keyword>
<dbReference type="CDD" id="cd16325">
    <property type="entry name" value="LolA"/>
    <property type="match status" value="1"/>
</dbReference>
<evidence type="ECO:0000256" key="8">
    <source>
        <dbReference type="ARBA" id="ARBA00022927"/>
    </source>
</evidence>
<dbReference type="InterPro" id="IPR004564">
    <property type="entry name" value="OM_lipoprot_carrier_LolA-like"/>
</dbReference>
<keyword evidence="12" id="KW-0067">ATP-binding</keyword>
<proteinExistence type="inferred from homology"/>
<evidence type="ECO:0000313" key="11">
    <source>
        <dbReference type="EMBL" id="PWE15368.1"/>
    </source>
</evidence>
<keyword evidence="12" id="KW-0547">Nucleotide-binding</keyword>
<dbReference type="GO" id="GO:0044874">
    <property type="term" value="P:lipoprotein localization to outer membrane"/>
    <property type="evidence" value="ECO:0007669"/>
    <property type="project" value="UniProtKB-UniRule"/>
</dbReference>
<reference evidence="11 13" key="1">
    <citation type="submission" date="2018-05" db="EMBL/GenBank/DDBJ databases">
        <title>Genome Sequence of an Efficient Indole-Degrading Bacterium, Alcaligenes sp.YBY.</title>
        <authorList>
            <person name="Yang B."/>
        </authorList>
    </citation>
    <scope>NUCLEOTIDE SEQUENCE [LARGE SCALE GENOMIC DNA]</scope>
    <source>
        <strain evidence="11 13">YBY</strain>
    </source>
</reference>
<evidence type="ECO:0000256" key="1">
    <source>
        <dbReference type="ARBA" id="ARBA00004418"/>
    </source>
</evidence>
<protein>
    <recommendedName>
        <fullName evidence="4 10">Outer-membrane lipoprotein carrier protein</fullName>
    </recommendedName>
</protein>
<keyword evidence="14" id="KW-1185">Reference proteome</keyword>
<keyword evidence="5 10" id="KW-0813">Transport</keyword>
<dbReference type="InterPro" id="IPR018323">
    <property type="entry name" value="OM_lipoprot_carrier_LolA_Pbac"/>
</dbReference>
<dbReference type="NCBIfam" id="NF000661">
    <property type="entry name" value="PRK00031.1-3"/>
    <property type="match status" value="1"/>
</dbReference>
<dbReference type="PANTHER" id="PTHR35869:SF1">
    <property type="entry name" value="OUTER-MEMBRANE LIPOPROTEIN CARRIER PROTEIN"/>
    <property type="match status" value="1"/>
</dbReference>
<keyword evidence="8 10" id="KW-0653">Protein transport</keyword>
<evidence type="ECO:0000313" key="12">
    <source>
        <dbReference type="EMBL" id="WBM37079.1"/>
    </source>
</evidence>
<dbReference type="Pfam" id="PF03548">
    <property type="entry name" value="LolA"/>
    <property type="match status" value="1"/>
</dbReference>
<comment type="similarity">
    <text evidence="2 10">Belongs to the LolA family.</text>
</comment>
<reference evidence="12 14" key="3">
    <citation type="submission" date="2022-05" db="EMBL/GenBank/DDBJ databases">
        <title>Complete sequence of strain NY11312.</title>
        <authorList>
            <person name="Zhou D."/>
        </authorList>
    </citation>
    <scope>NUCLEOTIDE SEQUENCE [LARGE SCALE GENOMIC DNA]</scope>
    <source>
        <strain evidence="12 14">NY11312</strain>
    </source>
</reference>
<gene>
    <name evidence="10 12" type="primary">lolA</name>
    <name evidence="11" type="ORF">DF183_01130</name>
    <name evidence="12" type="ORF">M2J83_14845</name>
</gene>
<dbReference type="GO" id="GO:0005524">
    <property type="term" value="F:ATP binding"/>
    <property type="evidence" value="ECO:0007669"/>
    <property type="project" value="UniProtKB-KW"/>
</dbReference>
<dbReference type="HAMAP" id="MF_00240">
    <property type="entry name" value="LolA"/>
    <property type="match status" value="1"/>
</dbReference>
<dbReference type="KEGG" id="afa:UZ73_03750"/>
<dbReference type="Proteomes" id="UP001211866">
    <property type="component" value="Chromosome"/>
</dbReference>
<dbReference type="NCBIfam" id="TIGR00547">
    <property type="entry name" value="lolA"/>
    <property type="match status" value="1"/>
</dbReference>
<dbReference type="STRING" id="511.UZ73_03750"/>
<evidence type="ECO:0000256" key="6">
    <source>
        <dbReference type="ARBA" id="ARBA00022729"/>
    </source>
</evidence>
<dbReference type="EMBL" id="QEXO01000001">
    <property type="protein sequence ID" value="PWE15368.1"/>
    <property type="molecule type" value="Genomic_DNA"/>
</dbReference>
<name>A0A2U2BMX9_ALCFA</name>
<evidence type="ECO:0000313" key="13">
    <source>
        <dbReference type="Proteomes" id="UP000245216"/>
    </source>
</evidence>
<evidence type="ECO:0000256" key="7">
    <source>
        <dbReference type="ARBA" id="ARBA00022764"/>
    </source>
</evidence>
<comment type="subunit">
    <text evidence="3 10">Monomer.</text>
</comment>
<feature type="signal peptide" evidence="10">
    <location>
        <begin position="1"/>
        <end position="21"/>
    </location>
</feature>
<evidence type="ECO:0000313" key="14">
    <source>
        <dbReference type="Proteomes" id="UP001211866"/>
    </source>
</evidence>
<dbReference type="Proteomes" id="UP000245216">
    <property type="component" value="Unassembled WGS sequence"/>
</dbReference>
<comment type="function">
    <text evidence="10">Participates in the translocation of lipoproteins from the inner membrane to the outer membrane. Only forms a complex with a lipoprotein if the residue after the N-terminal Cys is not an aspartate (The Asp acts as a targeting signal to indicate that the lipoprotein should stay in the inner membrane).</text>
</comment>
<dbReference type="InterPro" id="IPR029046">
    <property type="entry name" value="LolA/LolB/LppX"/>
</dbReference>
<organism evidence="11 13">
    <name type="scientific">Alcaligenes faecalis</name>
    <dbReference type="NCBI Taxonomy" id="511"/>
    <lineage>
        <taxon>Bacteria</taxon>
        <taxon>Pseudomonadati</taxon>
        <taxon>Pseudomonadota</taxon>
        <taxon>Betaproteobacteria</taxon>
        <taxon>Burkholderiales</taxon>
        <taxon>Alcaligenaceae</taxon>
        <taxon>Alcaligenes</taxon>
    </lineage>
</organism>
<evidence type="ECO:0000256" key="3">
    <source>
        <dbReference type="ARBA" id="ARBA00011245"/>
    </source>
</evidence>
<dbReference type="AlphaFoldDB" id="A0A2U2BMX9"/>
<dbReference type="SUPFAM" id="SSF89392">
    <property type="entry name" value="Prokaryotic lipoproteins and lipoprotein localization factors"/>
    <property type="match status" value="1"/>
</dbReference>
<evidence type="ECO:0000256" key="9">
    <source>
        <dbReference type="ARBA" id="ARBA00023186"/>
    </source>
</evidence>
<keyword evidence="9 10" id="KW-0143">Chaperone</keyword>
<evidence type="ECO:0000256" key="10">
    <source>
        <dbReference type="HAMAP-Rule" id="MF_00240"/>
    </source>
</evidence>
<dbReference type="Gene3D" id="2.50.20.10">
    <property type="entry name" value="Lipoprotein localisation LolA/LolB/LppX"/>
    <property type="match status" value="1"/>
</dbReference>
<reference evidence="11 13" key="2">
    <citation type="submission" date="2018-05" db="EMBL/GenBank/DDBJ databases">
        <authorList>
            <person name="Lanie J.A."/>
            <person name="Ng W.-L."/>
            <person name="Kazmierczak K.M."/>
            <person name="Andrzejewski T.M."/>
            <person name="Davidsen T.M."/>
            <person name="Wayne K.J."/>
            <person name="Tettelin H."/>
            <person name="Glass J.I."/>
            <person name="Rusch D."/>
            <person name="Podicherti R."/>
            <person name="Tsui H.-C.T."/>
            <person name="Winkler M.E."/>
        </authorList>
    </citation>
    <scope>NUCLEOTIDE SEQUENCE [LARGE SCALE GENOMIC DNA]</scope>
    <source>
        <strain evidence="11 13">YBY</strain>
    </source>
</reference>
<evidence type="ECO:0000256" key="4">
    <source>
        <dbReference type="ARBA" id="ARBA00014035"/>
    </source>
</evidence>
<comment type="subcellular location">
    <subcellularLocation>
        <location evidence="1 10">Periplasm</location>
    </subcellularLocation>
</comment>
<feature type="chain" id="PRO_5015792174" description="Outer-membrane lipoprotein carrier protein" evidence="10">
    <location>
        <begin position="22"/>
        <end position="208"/>
    </location>
</feature>
<sequence length="208" mass="22913" precursor="true">MKIKTLLASMLLAATPALTMAASASEQLRSFVQDVRAAKGEFSQRTVDSNGQSKGAPQSGQFVFQRPGQFKWHVQRPYEQLIVSDGKLLYQYDPDLAQVTERGVDQSIGASPAAILFGTGNLEDSFRLVEQDARDGLEWIRATPLQSDAGFSYVDIGFKDREPRRLELQDSFGQTTYIDFTGLEPNPRITLGTFTFKAPAGVDVVSMP</sequence>
<dbReference type="GeneID" id="29371293"/>
<keyword evidence="7 10" id="KW-0574">Periplasm</keyword>
<dbReference type="PANTHER" id="PTHR35869">
    <property type="entry name" value="OUTER-MEMBRANE LIPOPROTEIN CARRIER PROTEIN"/>
    <property type="match status" value="1"/>
</dbReference>
<dbReference type="GO" id="GO:0042953">
    <property type="term" value="P:lipoprotein transport"/>
    <property type="evidence" value="ECO:0007669"/>
    <property type="project" value="InterPro"/>
</dbReference>
<accession>A0A2U2BMX9</accession>
<dbReference type="GO" id="GO:0042597">
    <property type="term" value="C:periplasmic space"/>
    <property type="evidence" value="ECO:0007669"/>
    <property type="project" value="UniProtKB-SubCell"/>
</dbReference>
<evidence type="ECO:0000256" key="2">
    <source>
        <dbReference type="ARBA" id="ARBA00007615"/>
    </source>
</evidence>
<evidence type="ECO:0000256" key="5">
    <source>
        <dbReference type="ARBA" id="ARBA00022448"/>
    </source>
</evidence>
<keyword evidence="11" id="KW-0449">Lipoprotein</keyword>
<dbReference type="EMBL" id="CP096916">
    <property type="protein sequence ID" value="WBM37079.1"/>
    <property type="molecule type" value="Genomic_DNA"/>
</dbReference>